<dbReference type="PANTHER" id="PTHR19288">
    <property type="entry name" value="4-NITROPHENYLPHOSPHATASE-RELATED"/>
    <property type="match status" value="1"/>
</dbReference>
<evidence type="ECO:0008006" key="7">
    <source>
        <dbReference type="Google" id="ProtNLM"/>
    </source>
</evidence>
<dbReference type="GO" id="GO:0005737">
    <property type="term" value="C:cytoplasm"/>
    <property type="evidence" value="ECO:0007669"/>
    <property type="project" value="TreeGrafter"/>
</dbReference>
<feature type="binding site" evidence="4">
    <location>
        <position position="295"/>
    </location>
    <ligand>
        <name>Mg(2+)</name>
        <dbReference type="ChEBI" id="CHEBI:18420"/>
    </ligand>
</feature>
<protein>
    <recommendedName>
        <fullName evidence="7">Phosphoglycolate phosphatase</fullName>
    </recommendedName>
</protein>
<dbReference type="Gene3D" id="3.40.50.1000">
    <property type="entry name" value="HAD superfamily/HAD-like"/>
    <property type="match status" value="2"/>
</dbReference>
<evidence type="ECO:0000313" key="5">
    <source>
        <dbReference type="EMBL" id="KAG2501996.1"/>
    </source>
</evidence>
<dbReference type="SUPFAM" id="SSF56784">
    <property type="entry name" value="HAD-like"/>
    <property type="match status" value="1"/>
</dbReference>
<dbReference type="NCBIfam" id="TIGR01452">
    <property type="entry name" value="PGP_euk"/>
    <property type="match status" value="1"/>
</dbReference>
<keyword evidence="4" id="KW-0460">Magnesium</keyword>
<dbReference type="InterPro" id="IPR023214">
    <property type="entry name" value="HAD_sf"/>
</dbReference>
<keyword evidence="6" id="KW-1185">Reference proteome</keyword>
<proteinExistence type="predicted"/>
<dbReference type="InterPro" id="IPR036412">
    <property type="entry name" value="HAD-like_sf"/>
</dbReference>
<accession>A0A835YJA8</accession>
<evidence type="ECO:0000256" key="1">
    <source>
        <dbReference type="ARBA" id="ARBA00022801"/>
    </source>
</evidence>
<evidence type="ECO:0000256" key="3">
    <source>
        <dbReference type="PIRSR" id="PIRSR000915-2"/>
    </source>
</evidence>
<dbReference type="EMBL" id="JAEHOE010000001">
    <property type="protein sequence ID" value="KAG2501996.1"/>
    <property type="molecule type" value="Genomic_DNA"/>
</dbReference>
<dbReference type="Proteomes" id="UP000612055">
    <property type="component" value="Unassembled WGS sequence"/>
</dbReference>
<dbReference type="AlphaFoldDB" id="A0A835YJA8"/>
<dbReference type="Pfam" id="PF13344">
    <property type="entry name" value="Hydrolase_6"/>
    <property type="match status" value="1"/>
</dbReference>
<feature type="binding site" evidence="4">
    <location>
        <position position="68"/>
    </location>
    <ligand>
        <name>Mg(2+)</name>
        <dbReference type="ChEBI" id="CHEBI:18420"/>
    </ligand>
</feature>
<sequence>MAHSLAAKGSWRLGGARNQLRGSWTAGRPATILQAAAASTAASSVRVLDERTAPEKLRDVTTMLFDCDGVLWRGNEIIHHAPEALRELRRQGKRVLFITNNSSKSRVAYTDKFRGLGLDVEAHEIVSSSYCAAAYLTSVGGFGPGGKKVLLLGWTGVEEELTAAGINFVGGRHLPLPHMDNIQAMMDLRVDPDIGAVVVGWDPNFSYSRLVYASIHLRELPGCLLVATNTDHADHIGPSPTGHARMMPGTGGLVAAIEVTSGVKAINVAKGGPWLLPYLLSKYGFEASRTAIVGDRLDTDIHLGKEGGLVTCLPLTGVTTMAALEALPEAERPDLVVPSVAALAGLQP</sequence>
<evidence type="ECO:0000256" key="2">
    <source>
        <dbReference type="PIRSR" id="PIRSR000915-1"/>
    </source>
</evidence>
<gene>
    <name evidence="5" type="ORF">HYH03_000492</name>
</gene>
<dbReference type="OrthoDB" id="413953at2759"/>
<dbReference type="PIRSF" id="PIRSF000915">
    <property type="entry name" value="PGP-type_phosphatase"/>
    <property type="match status" value="1"/>
</dbReference>
<organism evidence="5 6">
    <name type="scientific">Edaphochlamys debaryana</name>
    <dbReference type="NCBI Taxonomy" id="47281"/>
    <lineage>
        <taxon>Eukaryota</taxon>
        <taxon>Viridiplantae</taxon>
        <taxon>Chlorophyta</taxon>
        <taxon>core chlorophytes</taxon>
        <taxon>Chlorophyceae</taxon>
        <taxon>CS clade</taxon>
        <taxon>Chlamydomonadales</taxon>
        <taxon>Chlamydomonadales incertae sedis</taxon>
        <taxon>Edaphochlamys</taxon>
    </lineage>
</organism>
<dbReference type="NCBIfam" id="TIGR01460">
    <property type="entry name" value="HAD-SF-IIA"/>
    <property type="match status" value="1"/>
</dbReference>
<feature type="active site" description="Nucleophile" evidence="2">
    <location>
        <position position="66"/>
    </location>
</feature>
<reference evidence="5" key="1">
    <citation type="journal article" date="2020" name="bioRxiv">
        <title>Comparative genomics of Chlamydomonas.</title>
        <authorList>
            <person name="Craig R.J."/>
            <person name="Hasan A.R."/>
            <person name="Ness R.W."/>
            <person name="Keightley P.D."/>
        </authorList>
    </citation>
    <scope>NUCLEOTIDE SEQUENCE</scope>
    <source>
        <strain evidence="5">CCAP 11/70</strain>
    </source>
</reference>
<dbReference type="InterPro" id="IPR006357">
    <property type="entry name" value="HAD-SF_hydro_IIA"/>
</dbReference>
<name>A0A835YJA8_9CHLO</name>
<dbReference type="InterPro" id="IPR006349">
    <property type="entry name" value="PGP_euk"/>
</dbReference>
<evidence type="ECO:0000313" key="6">
    <source>
        <dbReference type="Proteomes" id="UP000612055"/>
    </source>
</evidence>
<comment type="caution">
    <text evidence="5">The sequence shown here is derived from an EMBL/GenBank/DDBJ whole genome shotgun (WGS) entry which is preliminary data.</text>
</comment>
<keyword evidence="1" id="KW-0378">Hydrolase</keyword>
<feature type="active site" description="Proton donor" evidence="2">
    <location>
        <position position="68"/>
    </location>
</feature>
<dbReference type="GO" id="GO:0016791">
    <property type="term" value="F:phosphatase activity"/>
    <property type="evidence" value="ECO:0007669"/>
    <property type="project" value="InterPro"/>
</dbReference>
<dbReference type="PANTHER" id="PTHR19288:SF93">
    <property type="entry name" value="FI11325P-RELATED"/>
    <property type="match status" value="1"/>
</dbReference>
<keyword evidence="4" id="KW-0479">Metal-binding</keyword>
<comment type="cofactor">
    <cofactor evidence="4">
        <name>Mg(2+)</name>
        <dbReference type="ChEBI" id="CHEBI:18420"/>
    </cofactor>
    <text evidence="4">Divalent metal ions. Mg(2+) is the most effective.</text>
</comment>
<feature type="binding site" evidence="4">
    <location>
        <position position="66"/>
    </location>
    <ligand>
        <name>Mg(2+)</name>
        <dbReference type="ChEBI" id="CHEBI:18420"/>
    </ligand>
</feature>
<feature type="binding site" evidence="3">
    <location>
        <position position="270"/>
    </location>
    <ligand>
        <name>substrate</name>
    </ligand>
</feature>
<evidence type="ECO:0000256" key="4">
    <source>
        <dbReference type="PIRSR" id="PIRSR000915-3"/>
    </source>
</evidence>
<dbReference type="GO" id="GO:0046872">
    <property type="term" value="F:metal ion binding"/>
    <property type="evidence" value="ECO:0007669"/>
    <property type="project" value="UniProtKB-KW"/>
</dbReference>
<dbReference type="Pfam" id="PF13242">
    <property type="entry name" value="Hydrolase_like"/>
    <property type="match status" value="1"/>
</dbReference>